<sequence>MNQMETYYVVRRTEKKDEEFAVIDAMSLDEARAIFGVRHKADKEAMTEGEAFYIFQTNEMLMLDENHRLVFPKGLMSIIEKW</sequence>
<gene>
    <name evidence="1" type="ORF">RH061_17995</name>
</gene>
<dbReference type="RefSeq" id="WP_231512590.1">
    <property type="nucleotide sequence ID" value="NZ_CP134494.1"/>
</dbReference>
<dbReference type="Proteomes" id="UP001303324">
    <property type="component" value="Chromosome"/>
</dbReference>
<evidence type="ECO:0000313" key="1">
    <source>
        <dbReference type="EMBL" id="WNF22059.1"/>
    </source>
</evidence>
<name>A0ABY9VDU7_9BACI</name>
<keyword evidence="2" id="KW-1185">Reference proteome</keyword>
<organism evidence="1 2">
    <name type="scientific">Mesobacillus jeotgali</name>
    <dbReference type="NCBI Taxonomy" id="129985"/>
    <lineage>
        <taxon>Bacteria</taxon>
        <taxon>Bacillati</taxon>
        <taxon>Bacillota</taxon>
        <taxon>Bacilli</taxon>
        <taxon>Bacillales</taxon>
        <taxon>Bacillaceae</taxon>
        <taxon>Mesobacillus</taxon>
    </lineage>
</organism>
<protein>
    <submittedName>
        <fullName evidence="1">Uncharacterized protein</fullName>
    </submittedName>
</protein>
<dbReference type="EMBL" id="CP134494">
    <property type="protein sequence ID" value="WNF22059.1"/>
    <property type="molecule type" value="Genomic_DNA"/>
</dbReference>
<evidence type="ECO:0000313" key="2">
    <source>
        <dbReference type="Proteomes" id="UP001303324"/>
    </source>
</evidence>
<accession>A0ABY9VDU7</accession>
<reference evidence="1 2" key="1">
    <citation type="submission" date="2023-09" db="EMBL/GenBank/DDBJ databases">
        <title>Microbial mechanism of fulvic acid promoting antimony reduction mineralization in rice fields.</title>
        <authorList>
            <person name="Chen G."/>
            <person name="Lan J."/>
        </authorList>
    </citation>
    <scope>NUCLEOTIDE SEQUENCE [LARGE SCALE GENOMIC DNA]</scope>
    <source>
        <strain evidence="1 2">PS1</strain>
    </source>
</reference>
<proteinExistence type="predicted"/>